<dbReference type="Proteomes" id="UP000031668">
    <property type="component" value="Unassembled WGS sequence"/>
</dbReference>
<reference evidence="2 3" key="1">
    <citation type="journal article" date="2014" name="Genome Biol. Evol.">
        <title>The genome of the myxosporean Thelohanellus kitauei shows adaptations to nutrient acquisition within its fish host.</title>
        <authorList>
            <person name="Yang Y."/>
            <person name="Xiong J."/>
            <person name="Zhou Z."/>
            <person name="Huo F."/>
            <person name="Miao W."/>
            <person name="Ran C."/>
            <person name="Liu Y."/>
            <person name="Zhang J."/>
            <person name="Feng J."/>
            <person name="Wang M."/>
            <person name="Wang M."/>
            <person name="Wang L."/>
            <person name="Yao B."/>
        </authorList>
    </citation>
    <scope>NUCLEOTIDE SEQUENCE [LARGE SCALE GENOMIC DNA]</scope>
    <source>
        <strain evidence="2">Wuqing</strain>
    </source>
</reference>
<evidence type="ECO:0000313" key="2">
    <source>
        <dbReference type="EMBL" id="KII71500.1"/>
    </source>
</evidence>
<sequence length="200" mass="22619">MNKKENPPPYDNPGQPYNQNQPGFSQKSLSSQLSEGLNTFFDSLFSGISIAPGFNQNPGFSQPSYPQTSFSQVPQQAPNVPPIPSLRPYQNMSIHEAVNILRKSIMSFKADEVAIYNVLAHSTSQLRQHIKADYKRFSLNELATDLTSRFRQESHYFINGLLNTGAEFDAFILYKATQYGLDYEIVIHIFATRTHEVPIL</sequence>
<dbReference type="Gene3D" id="1.10.220.10">
    <property type="entry name" value="Annexin"/>
    <property type="match status" value="1"/>
</dbReference>
<comment type="caution">
    <text evidence="2">The sequence shown here is derived from an EMBL/GenBank/DDBJ whole genome shotgun (WGS) entry which is preliminary data.</text>
</comment>
<evidence type="ECO:0000256" key="1">
    <source>
        <dbReference type="SAM" id="MobiDB-lite"/>
    </source>
</evidence>
<name>A0A0C2N5A2_THEKT</name>
<feature type="region of interest" description="Disordered" evidence="1">
    <location>
        <begin position="57"/>
        <end position="77"/>
    </location>
</feature>
<dbReference type="OrthoDB" id="37886at2759"/>
<feature type="compositionally biased region" description="Polar residues" evidence="1">
    <location>
        <begin position="15"/>
        <end position="29"/>
    </location>
</feature>
<dbReference type="InterPro" id="IPR037104">
    <property type="entry name" value="Annexin_sf"/>
</dbReference>
<dbReference type="GO" id="GO:0005509">
    <property type="term" value="F:calcium ion binding"/>
    <property type="evidence" value="ECO:0007669"/>
    <property type="project" value="InterPro"/>
</dbReference>
<dbReference type="SUPFAM" id="SSF47874">
    <property type="entry name" value="Annexin"/>
    <property type="match status" value="1"/>
</dbReference>
<proteinExistence type="predicted"/>
<dbReference type="AlphaFoldDB" id="A0A0C2N5A2"/>
<feature type="region of interest" description="Disordered" evidence="1">
    <location>
        <begin position="1"/>
        <end position="29"/>
    </location>
</feature>
<accession>A0A0C2N5A2</accession>
<protein>
    <submittedName>
        <fullName evidence="2">Annexin A7</fullName>
    </submittedName>
</protein>
<evidence type="ECO:0000313" key="3">
    <source>
        <dbReference type="Proteomes" id="UP000031668"/>
    </source>
</evidence>
<dbReference type="GO" id="GO:0005544">
    <property type="term" value="F:calcium-dependent phospholipid binding"/>
    <property type="evidence" value="ECO:0007669"/>
    <property type="project" value="InterPro"/>
</dbReference>
<gene>
    <name evidence="2" type="ORF">RF11_04046</name>
</gene>
<organism evidence="2 3">
    <name type="scientific">Thelohanellus kitauei</name>
    <name type="common">Myxosporean</name>
    <dbReference type="NCBI Taxonomy" id="669202"/>
    <lineage>
        <taxon>Eukaryota</taxon>
        <taxon>Metazoa</taxon>
        <taxon>Cnidaria</taxon>
        <taxon>Myxozoa</taxon>
        <taxon>Myxosporea</taxon>
        <taxon>Bivalvulida</taxon>
        <taxon>Platysporina</taxon>
        <taxon>Myxobolidae</taxon>
        <taxon>Thelohanellus</taxon>
    </lineage>
</organism>
<keyword evidence="3" id="KW-1185">Reference proteome</keyword>
<dbReference type="EMBL" id="JWZT01001748">
    <property type="protein sequence ID" value="KII71500.1"/>
    <property type="molecule type" value="Genomic_DNA"/>
</dbReference>